<protein>
    <recommendedName>
        <fullName evidence="3">DUF4604 domain-containing protein</fullName>
    </recommendedName>
</protein>
<organism evidence="1 2">
    <name type="scientific">Intoshia linei</name>
    <dbReference type="NCBI Taxonomy" id="1819745"/>
    <lineage>
        <taxon>Eukaryota</taxon>
        <taxon>Metazoa</taxon>
        <taxon>Spiralia</taxon>
        <taxon>Lophotrochozoa</taxon>
        <taxon>Mesozoa</taxon>
        <taxon>Orthonectida</taxon>
        <taxon>Rhopaluridae</taxon>
        <taxon>Intoshia</taxon>
    </lineage>
</organism>
<gene>
    <name evidence="1" type="ORF">A3Q56_05237</name>
</gene>
<name>A0A177B0T2_9BILA</name>
<sequence>MTKRSTVKKIEKAEPAFIKRFKVRAGMGYDPSIEDKFTPSCLDTKEKPLNDDDLPTVVCNEDIDKDEINQHLRENYGVLKDDKSKELCKSKQGDSFTYEKPNLVKAQKNAKVFIGSKSKPKTKTKSISRAVKNNNLLSFDQDD</sequence>
<accession>A0A177B0T2</accession>
<evidence type="ECO:0000313" key="1">
    <source>
        <dbReference type="EMBL" id="OAF67044.1"/>
    </source>
</evidence>
<dbReference type="PANTHER" id="PTHR31195:SF2">
    <property type="entry name" value="GEO02494P1"/>
    <property type="match status" value="1"/>
</dbReference>
<evidence type="ECO:0008006" key="3">
    <source>
        <dbReference type="Google" id="ProtNLM"/>
    </source>
</evidence>
<comment type="caution">
    <text evidence="1">The sequence shown here is derived from an EMBL/GenBank/DDBJ whole genome shotgun (WGS) entry which is preliminary data.</text>
</comment>
<dbReference type="AlphaFoldDB" id="A0A177B0T2"/>
<dbReference type="PANTHER" id="PTHR31195">
    <property type="entry name" value="GEO02494P1"/>
    <property type="match status" value="1"/>
</dbReference>
<evidence type="ECO:0000313" key="2">
    <source>
        <dbReference type="Proteomes" id="UP000078046"/>
    </source>
</evidence>
<proteinExistence type="predicted"/>
<dbReference type="EMBL" id="LWCA01000759">
    <property type="protein sequence ID" value="OAF67044.1"/>
    <property type="molecule type" value="Genomic_DNA"/>
</dbReference>
<keyword evidence="2" id="KW-1185">Reference proteome</keyword>
<dbReference type="InterPro" id="IPR040219">
    <property type="entry name" value="KIAA1143-like"/>
</dbReference>
<dbReference type="Proteomes" id="UP000078046">
    <property type="component" value="Unassembled WGS sequence"/>
</dbReference>
<reference evidence="1 2" key="1">
    <citation type="submission" date="2016-04" db="EMBL/GenBank/DDBJ databases">
        <title>The genome of Intoshia linei affirms orthonectids as highly simplified spiralians.</title>
        <authorList>
            <person name="Mikhailov K.V."/>
            <person name="Slusarev G.S."/>
            <person name="Nikitin M.A."/>
            <person name="Logacheva M.D."/>
            <person name="Penin A."/>
            <person name="Aleoshin V."/>
            <person name="Panchin Y.V."/>
        </authorList>
    </citation>
    <scope>NUCLEOTIDE SEQUENCE [LARGE SCALE GENOMIC DNA]</scope>
    <source>
        <strain evidence="1">Intl2013</strain>
        <tissue evidence="1">Whole animal</tissue>
    </source>
</reference>